<comment type="subcellular location">
    <subcellularLocation>
        <location evidence="2">Cell membrane</location>
    </subcellularLocation>
</comment>
<dbReference type="InterPro" id="IPR036890">
    <property type="entry name" value="HATPase_C_sf"/>
</dbReference>
<dbReference type="SUPFAM" id="SSF47384">
    <property type="entry name" value="Homodimeric domain of signal transducing histidine kinase"/>
    <property type="match status" value="1"/>
</dbReference>
<keyword evidence="5" id="KW-0808">Transferase</keyword>
<accession>A0ABP8U0N5</accession>
<keyword evidence="6 11" id="KW-0812">Transmembrane</keyword>
<gene>
    <name evidence="14" type="primary">afsQ2_1</name>
    <name evidence="14" type="ORF">GCM10023196_007710</name>
</gene>
<dbReference type="SUPFAM" id="SSF55874">
    <property type="entry name" value="ATPase domain of HSP90 chaperone/DNA topoisomerase II/histidine kinase"/>
    <property type="match status" value="1"/>
</dbReference>
<dbReference type="Gene3D" id="6.10.340.10">
    <property type="match status" value="1"/>
</dbReference>
<dbReference type="InterPro" id="IPR003660">
    <property type="entry name" value="HAMP_dom"/>
</dbReference>
<evidence type="ECO:0000259" key="12">
    <source>
        <dbReference type="PROSITE" id="PS50109"/>
    </source>
</evidence>
<proteinExistence type="predicted"/>
<keyword evidence="8 11" id="KW-1133">Transmembrane helix</keyword>
<dbReference type="Pfam" id="PF00672">
    <property type="entry name" value="HAMP"/>
    <property type="match status" value="1"/>
</dbReference>
<evidence type="ECO:0000259" key="13">
    <source>
        <dbReference type="PROSITE" id="PS50885"/>
    </source>
</evidence>
<dbReference type="PANTHER" id="PTHR45436:SF5">
    <property type="entry name" value="SENSOR HISTIDINE KINASE TRCS"/>
    <property type="match status" value="1"/>
</dbReference>
<evidence type="ECO:0000256" key="11">
    <source>
        <dbReference type="SAM" id="Phobius"/>
    </source>
</evidence>
<evidence type="ECO:0000256" key="7">
    <source>
        <dbReference type="ARBA" id="ARBA00022777"/>
    </source>
</evidence>
<dbReference type="Proteomes" id="UP001501442">
    <property type="component" value="Unassembled WGS sequence"/>
</dbReference>
<keyword evidence="4" id="KW-0597">Phosphoprotein</keyword>
<dbReference type="InterPro" id="IPR003661">
    <property type="entry name" value="HisK_dim/P_dom"/>
</dbReference>
<dbReference type="CDD" id="cd00082">
    <property type="entry name" value="HisKA"/>
    <property type="match status" value="1"/>
</dbReference>
<evidence type="ECO:0000256" key="2">
    <source>
        <dbReference type="ARBA" id="ARBA00004236"/>
    </source>
</evidence>
<dbReference type="InterPro" id="IPR005467">
    <property type="entry name" value="His_kinase_dom"/>
</dbReference>
<comment type="caution">
    <text evidence="14">The sequence shown here is derived from an EMBL/GenBank/DDBJ whole genome shotgun (WGS) entry which is preliminary data.</text>
</comment>
<dbReference type="Gene3D" id="3.30.565.10">
    <property type="entry name" value="Histidine kinase-like ATPase, C-terminal domain"/>
    <property type="match status" value="1"/>
</dbReference>
<dbReference type="SUPFAM" id="SSF158472">
    <property type="entry name" value="HAMP domain-like"/>
    <property type="match status" value="1"/>
</dbReference>
<protein>
    <recommendedName>
        <fullName evidence="3">histidine kinase</fullName>
        <ecNumber evidence="3">2.7.13.3</ecNumber>
    </recommendedName>
</protein>
<comment type="catalytic activity">
    <reaction evidence="1">
        <text>ATP + protein L-histidine = ADP + protein N-phospho-L-histidine.</text>
        <dbReference type="EC" id="2.7.13.3"/>
    </reaction>
</comment>
<evidence type="ECO:0000256" key="4">
    <source>
        <dbReference type="ARBA" id="ARBA00022553"/>
    </source>
</evidence>
<dbReference type="EC" id="2.7.13.3" evidence="3"/>
<organism evidence="14 15">
    <name type="scientific">Actinoallomurus vinaceus</name>
    <dbReference type="NCBI Taxonomy" id="1080074"/>
    <lineage>
        <taxon>Bacteria</taxon>
        <taxon>Bacillati</taxon>
        <taxon>Actinomycetota</taxon>
        <taxon>Actinomycetes</taxon>
        <taxon>Streptosporangiales</taxon>
        <taxon>Thermomonosporaceae</taxon>
        <taxon>Actinoallomurus</taxon>
    </lineage>
</organism>
<keyword evidence="7 14" id="KW-0418">Kinase</keyword>
<dbReference type="InterPro" id="IPR050428">
    <property type="entry name" value="TCS_sensor_his_kinase"/>
</dbReference>
<dbReference type="CDD" id="cd06225">
    <property type="entry name" value="HAMP"/>
    <property type="match status" value="1"/>
</dbReference>
<feature type="domain" description="Histidine kinase" evidence="12">
    <location>
        <begin position="274"/>
        <end position="483"/>
    </location>
</feature>
<evidence type="ECO:0000313" key="15">
    <source>
        <dbReference type="Proteomes" id="UP001501442"/>
    </source>
</evidence>
<dbReference type="PRINTS" id="PR00344">
    <property type="entry name" value="BCTRLSENSOR"/>
</dbReference>
<dbReference type="SMART" id="SM00387">
    <property type="entry name" value="HATPase_c"/>
    <property type="match status" value="1"/>
</dbReference>
<dbReference type="Gene3D" id="1.10.287.130">
    <property type="match status" value="1"/>
</dbReference>
<evidence type="ECO:0000256" key="3">
    <source>
        <dbReference type="ARBA" id="ARBA00012438"/>
    </source>
</evidence>
<dbReference type="Pfam" id="PF00512">
    <property type="entry name" value="HisKA"/>
    <property type="match status" value="1"/>
</dbReference>
<evidence type="ECO:0000256" key="1">
    <source>
        <dbReference type="ARBA" id="ARBA00000085"/>
    </source>
</evidence>
<dbReference type="InterPro" id="IPR004358">
    <property type="entry name" value="Sig_transdc_His_kin-like_C"/>
</dbReference>
<evidence type="ECO:0000256" key="8">
    <source>
        <dbReference type="ARBA" id="ARBA00022989"/>
    </source>
</evidence>
<dbReference type="GO" id="GO:0016301">
    <property type="term" value="F:kinase activity"/>
    <property type="evidence" value="ECO:0007669"/>
    <property type="project" value="UniProtKB-KW"/>
</dbReference>
<name>A0ABP8U0N5_9ACTN</name>
<feature type="domain" description="HAMP" evidence="13">
    <location>
        <begin position="207"/>
        <end position="259"/>
    </location>
</feature>
<dbReference type="RefSeq" id="WP_345429196.1">
    <property type="nucleotide sequence ID" value="NZ_BAABHK010000001.1"/>
</dbReference>
<evidence type="ECO:0000256" key="9">
    <source>
        <dbReference type="ARBA" id="ARBA00023012"/>
    </source>
</evidence>
<evidence type="ECO:0000313" key="14">
    <source>
        <dbReference type="EMBL" id="GAA4621111.1"/>
    </source>
</evidence>
<dbReference type="PROSITE" id="PS50885">
    <property type="entry name" value="HAMP"/>
    <property type="match status" value="1"/>
</dbReference>
<keyword evidence="9" id="KW-0902">Two-component regulatory system</keyword>
<evidence type="ECO:0000256" key="10">
    <source>
        <dbReference type="ARBA" id="ARBA00023136"/>
    </source>
</evidence>
<evidence type="ECO:0000256" key="5">
    <source>
        <dbReference type="ARBA" id="ARBA00022679"/>
    </source>
</evidence>
<evidence type="ECO:0000256" key="6">
    <source>
        <dbReference type="ARBA" id="ARBA00022692"/>
    </source>
</evidence>
<dbReference type="PANTHER" id="PTHR45436">
    <property type="entry name" value="SENSOR HISTIDINE KINASE YKOH"/>
    <property type="match status" value="1"/>
</dbReference>
<feature type="transmembrane region" description="Helical" evidence="11">
    <location>
        <begin position="183"/>
        <end position="206"/>
    </location>
</feature>
<dbReference type="PROSITE" id="PS50109">
    <property type="entry name" value="HIS_KIN"/>
    <property type="match status" value="1"/>
</dbReference>
<reference evidence="15" key="1">
    <citation type="journal article" date="2019" name="Int. J. Syst. Evol. Microbiol.">
        <title>The Global Catalogue of Microorganisms (GCM) 10K type strain sequencing project: providing services to taxonomists for standard genome sequencing and annotation.</title>
        <authorList>
            <consortium name="The Broad Institute Genomics Platform"/>
            <consortium name="The Broad Institute Genome Sequencing Center for Infectious Disease"/>
            <person name="Wu L."/>
            <person name="Ma J."/>
        </authorList>
    </citation>
    <scope>NUCLEOTIDE SEQUENCE [LARGE SCALE GENOMIC DNA]</scope>
    <source>
        <strain evidence="15">JCM 17939</strain>
    </source>
</reference>
<dbReference type="InterPro" id="IPR036097">
    <property type="entry name" value="HisK_dim/P_sf"/>
</dbReference>
<sequence length="487" mass="52941">MMGLRARLVAAFAAVALLASAITAGIAYWLVRLAMLERVQNAVVNDVRTTLNQTVPTQLPNMMLTADLLQPISTALARQPGRRSWVLGDQPGGWATSGAKFPSHMRIPPKLIAAVRGEGRHDELARPLRGQQIYFQRITYRGVPYLVVGTPVYLPTTSGRTASPIEAYVIASLSRERDDLDRMATSVAVGGGAAVLVALLLALLAARSVLRPVRRLAAAAQGLGAGDLHGRVEVRGRDELARLARIFNSSAEALEASVTELREMERSARRFVADVSHELRTPLTAMTAVTDALEEEATGSAATAANLVAEETRRLRTLIGHLLEISRFDAGAAALVLDDVDVPQLIRQSLRLRDWQEKVETDLAPQLRARVDPRRFDMILANLVGNALKHGEPPVTVRLRRSYVPDGPGIRLRVFDSGPGIPKEIRKHVFDRFYKADAARTRSEGSGLGLAIARANAELHGGELYLLDTDTGTAFELWLPDIPAETA</sequence>
<keyword evidence="10 11" id="KW-0472">Membrane</keyword>
<dbReference type="SMART" id="SM00388">
    <property type="entry name" value="HisKA"/>
    <property type="match status" value="1"/>
</dbReference>
<keyword evidence="15" id="KW-1185">Reference proteome</keyword>
<dbReference type="CDD" id="cd00075">
    <property type="entry name" value="HATPase"/>
    <property type="match status" value="1"/>
</dbReference>
<dbReference type="SMART" id="SM00304">
    <property type="entry name" value="HAMP"/>
    <property type="match status" value="1"/>
</dbReference>
<dbReference type="Pfam" id="PF02518">
    <property type="entry name" value="HATPase_c"/>
    <property type="match status" value="1"/>
</dbReference>
<dbReference type="EMBL" id="BAABHK010000001">
    <property type="protein sequence ID" value="GAA4621111.1"/>
    <property type="molecule type" value="Genomic_DNA"/>
</dbReference>
<dbReference type="InterPro" id="IPR003594">
    <property type="entry name" value="HATPase_dom"/>
</dbReference>